<accession>A0A1L4D3M6</accession>
<dbReference type="SUPFAM" id="SSF63825">
    <property type="entry name" value="YWTD domain"/>
    <property type="match status" value="1"/>
</dbReference>
<evidence type="ECO:0000313" key="1">
    <source>
        <dbReference type="EMBL" id="APJ04789.1"/>
    </source>
</evidence>
<evidence type="ECO:0000313" key="2">
    <source>
        <dbReference type="Proteomes" id="UP000184731"/>
    </source>
</evidence>
<gene>
    <name evidence="1" type="ORF">AXG55_13130</name>
</gene>
<dbReference type="Proteomes" id="UP000184731">
    <property type="component" value="Chromosome"/>
</dbReference>
<dbReference type="OrthoDB" id="9995407at2"/>
<dbReference type="AlphaFoldDB" id="A0A1L4D3M6"/>
<reference evidence="1 2" key="1">
    <citation type="submission" date="2016-10" db="EMBL/GenBank/DDBJ databases">
        <title>Silvanigrella aquatica sp. nov., isolated from a freshwater lake located in the Black Forest, Germany, description of Silvanigrellaceae fam. nov., Silvanigrellales ord. nov., reclassification of the order Bdellovibrionales in the class Oligoflexia, reclassification of the families Bacteriovoracaceae and Halobacteriovoraceae in the new order Bacteriovoracales ord. nov., and reclassification of the family Pseudobacteriovoracaceae in the order Oligoflexiales.</title>
        <authorList>
            <person name="Hahn M.W."/>
            <person name="Schmidt J."/>
            <person name="Koll U."/>
            <person name="Rohde M."/>
            <person name="Verbag S."/>
            <person name="Pitt A."/>
            <person name="Nakai R."/>
            <person name="Naganuma T."/>
            <person name="Lang E."/>
        </authorList>
    </citation>
    <scope>NUCLEOTIDE SEQUENCE [LARGE SCALE GENOMIC DNA]</scope>
    <source>
        <strain evidence="1 2">MWH-Nonnen-W8red</strain>
    </source>
</reference>
<dbReference type="EMBL" id="CP017834">
    <property type="protein sequence ID" value="APJ04789.1"/>
    <property type="molecule type" value="Genomic_DNA"/>
</dbReference>
<protein>
    <submittedName>
        <fullName evidence="1">Uncharacterized protein</fullName>
    </submittedName>
</protein>
<keyword evidence="2" id="KW-1185">Reference proteome</keyword>
<dbReference type="RefSeq" id="WP_148698546.1">
    <property type="nucleotide sequence ID" value="NZ_CP017834.1"/>
</dbReference>
<dbReference type="KEGG" id="saqi:AXG55_13130"/>
<organism evidence="1 2">
    <name type="scientific">Silvanigrella aquatica</name>
    <dbReference type="NCBI Taxonomy" id="1915309"/>
    <lineage>
        <taxon>Bacteria</taxon>
        <taxon>Pseudomonadati</taxon>
        <taxon>Bdellovibrionota</taxon>
        <taxon>Oligoflexia</taxon>
        <taxon>Silvanigrellales</taxon>
        <taxon>Silvanigrellaceae</taxon>
        <taxon>Silvanigrella</taxon>
    </lineage>
</organism>
<name>A0A1L4D3M6_9BACT</name>
<proteinExistence type="predicted"/>
<sequence>MYLNIYKIIFINIYVFLFNQAAFSSDRFNSYQDKIKTQYAYIVNSGNNTISRCVLKIDGGFEKCIPNAVLFNVPIDINVQENLIAYVTTKNNGIKACPLNSSDLITNCYKISLYNDVFKITFYKGFVYLARMDANVVTSCFVNANGHFENCKDIINVLSPTSIQFFNGHAYVMSNSNLLKIYQTHIDGTITYKEEIQFIGSHIHNFLYINNGFLYLSDDKRVYFCSLHSEIMPKNCKSTGYDNNLVWTMSIHNRTAYMANVKSNDISICDIKRDGSFYNCEKSPQWFYMPREIIFYTFENE</sequence>
<dbReference type="STRING" id="1915309.AXG55_13130"/>